<organism evidence="2 3">
    <name type="scientific">Protopolystoma xenopodis</name>
    <dbReference type="NCBI Taxonomy" id="117903"/>
    <lineage>
        <taxon>Eukaryota</taxon>
        <taxon>Metazoa</taxon>
        <taxon>Spiralia</taxon>
        <taxon>Lophotrochozoa</taxon>
        <taxon>Platyhelminthes</taxon>
        <taxon>Monogenea</taxon>
        <taxon>Polyopisthocotylea</taxon>
        <taxon>Polystomatidea</taxon>
        <taxon>Polystomatidae</taxon>
        <taxon>Protopolystoma</taxon>
    </lineage>
</organism>
<protein>
    <submittedName>
        <fullName evidence="2">Uncharacterized protein</fullName>
    </submittedName>
</protein>
<accession>A0A3S4ZRK5</accession>
<proteinExistence type="predicted"/>
<evidence type="ECO:0000313" key="2">
    <source>
        <dbReference type="EMBL" id="VEL18071.1"/>
    </source>
</evidence>
<feature type="compositionally biased region" description="Polar residues" evidence="1">
    <location>
        <begin position="29"/>
        <end position="43"/>
    </location>
</feature>
<evidence type="ECO:0000313" key="3">
    <source>
        <dbReference type="Proteomes" id="UP000784294"/>
    </source>
</evidence>
<sequence>MFFAKVKCEFYLPNSTHELVPPPSAGRSGRTSNNWTSSTQPSNGELHKPISHQDRASPIISTSAADENIPETTTAIYNVATPVADDVATNLTCNTPSLLSQPPVSSTIFNLSSSPTPGCESRVNANLPATTDNSHWSSSRLDCDSCPNSQQMHYYCSLALPGAEQTFGPITVRVLSLEHQEGYIARRLLMKVSFLDIGCTNCFKDK</sequence>
<comment type="caution">
    <text evidence="2">The sequence shown here is derived from an EMBL/GenBank/DDBJ whole genome shotgun (WGS) entry which is preliminary data.</text>
</comment>
<dbReference type="AlphaFoldDB" id="A0A3S4ZRK5"/>
<keyword evidence="3" id="KW-1185">Reference proteome</keyword>
<gene>
    <name evidence="2" type="ORF">PXEA_LOCUS11511</name>
</gene>
<dbReference type="EMBL" id="CAAALY010035528">
    <property type="protein sequence ID" value="VEL18071.1"/>
    <property type="molecule type" value="Genomic_DNA"/>
</dbReference>
<evidence type="ECO:0000256" key="1">
    <source>
        <dbReference type="SAM" id="MobiDB-lite"/>
    </source>
</evidence>
<reference evidence="2" key="1">
    <citation type="submission" date="2018-11" db="EMBL/GenBank/DDBJ databases">
        <authorList>
            <consortium name="Pathogen Informatics"/>
        </authorList>
    </citation>
    <scope>NUCLEOTIDE SEQUENCE</scope>
</reference>
<name>A0A3S4ZRK5_9PLAT</name>
<dbReference type="Proteomes" id="UP000784294">
    <property type="component" value="Unassembled WGS sequence"/>
</dbReference>
<feature type="region of interest" description="Disordered" evidence="1">
    <location>
        <begin position="17"/>
        <end position="51"/>
    </location>
</feature>